<keyword evidence="3" id="KW-1185">Reference proteome</keyword>
<reference evidence="2 3" key="1">
    <citation type="submission" date="2018-10" db="EMBL/GenBank/DDBJ databases">
        <title>Genome assembly for a Yunnan-Guizhou Plateau 3E fish, Anabarilius grahami (Regan), and its evolutionary and genetic applications.</title>
        <authorList>
            <person name="Jiang W."/>
        </authorList>
    </citation>
    <scope>NUCLEOTIDE SEQUENCE [LARGE SCALE GENOMIC DNA]</scope>
    <source>
        <strain evidence="2">AG-KIZ</strain>
        <tissue evidence="2">Muscle</tissue>
    </source>
</reference>
<feature type="region of interest" description="Disordered" evidence="1">
    <location>
        <begin position="228"/>
        <end position="267"/>
    </location>
</feature>
<comment type="caution">
    <text evidence="2">The sequence shown here is derived from an EMBL/GenBank/DDBJ whole genome shotgun (WGS) entry which is preliminary data.</text>
</comment>
<proteinExistence type="predicted"/>
<feature type="compositionally biased region" description="Basic residues" evidence="1">
    <location>
        <begin position="239"/>
        <end position="255"/>
    </location>
</feature>
<dbReference type="AlphaFoldDB" id="A0A3N0Z558"/>
<name>A0A3N0Z558_ANAGA</name>
<evidence type="ECO:0000256" key="1">
    <source>
        <dbReference type="SAM" id="MobiDB-lite"/>
    </source>
</evidence>
<gene>
    <name evidence="2" type="ORF">DPX16_4378</name>
</gene>
<dbReference type="Proteomes" id="UP000281406">
    <property type="component" value="Unassembled WGS sequence"/>
</dbReference>
<evidence type="ECO:0000313" key="3">
    <source>
        <dbReference type="Proteomes" id="UP000281406"/>
    </source>
</evidence>
<dbReference type="EMBL" id="RJVU01008125">
    <property type="protein sequence ID" value="ROL53606.1"/>
    <property type="molecule type" value="Genomic_DNA"/>
</dbReference>
<dbReference type="OrthoDB" id="3853857at2759"/>
<evidence type="ECO:0000313" key="2">
    <source>
        <dbReference type="EMBL" id="ROL53606.1"/>
    </source>
</evidence>
<organism evidence="2 3">
    <name type="scientific">Anabarilius grahami</name>
    <name type="common">Kanglang fish</name>
    <name type="synonym">Barilius grahami</name>
    <dbReference type="NCBI Taxonomy" id="495550"/>
    <lineage>
        <taxon>Eukaryota</taxon>
        <taxon>Metazoa</taxon>
        <taxon>Chordata</taxon>
        <taxon>Craniata</taxon>
        <taxon>Vertebrata</taxon>
        <taxon>Euteleostomi</taxon>
        <taxon>Actinopterygii</taxon>
        <taxon>Neopterygii</taxon>
        <taxon>Teleostei</taxon>
        <taxon>Ostariophysi</taxon>
        <taxon>Cypriniformes</taxon>
        <taxon>Xenocyprididae</taxon>
        <taxon>Xenocypridinae</taxon>
        <taxon>Xenocypridinae incertae sedis</taxon>
        <taxon>Anabarilius</taxon>
    </lineage>
</organism>
<protein>
    <submittedName>
        <fullName evidence="2">Uncharacterized protein</fullName>
    </submittedName>
</protein>
<accession>A0A3N0Z558</accession>
<sequence>MHLSELSNFNVAGLIRQAMDNTRNLKISRGSIVYRSRACSGMGGLCSQVRAKGDRLQTNGSHHQRPIFSTEPFPLILIKKDSSCLLIRPRAVLPHTHDRKSGSSAGDCGIIKVPLLVRRVLPNRSSSSFSSHNTRPVLLHTTERRSCMSDLVGKQAASVSGQSDGTGEDGCKLSHEIPRFDNPAGEALRVCAVNASPLFHRHSLSWAINQSNASAIPLSCMPVTKVDAGTSSAIGHSSSSRHKMRGRKADKKLRKQSTMGKRSPKGP</sequence>